<evidence type="ECO:0000313" key="2">
    <source>
        <dbReference type="EMBL" id="QCD45348.1"/>
    </source>
</evidence>
<dbReference type="EMBL" id="CP012542">
    <property type="protein sequence ID" value="QCD45348.1"/>
    <property type="molecule type" value="Genomic_DNA"/>
</dbReference>
<dbReference type="Pfam" id="PF00535">
    <property type="entry name" value="Glycos_transf_2"/>
    <property type="match status" value="1"/>
</dbReference>
<dbReference type="InterPro" id="IPR001173">
    <property type="entry name" value="Glyco_trans_2-like"/>
</dbReference>
<dbReference type="GO" id="GO:0016758">
    <property type="term" value="F:hexosyltransferase activity"/>
    <property type="evidence" value="ECO:0007669"/>
    <property type="project" value="UniProtKB-ARBA"/>
</dbReference>
<gene>
    <name evidence="2" type="ORF">CMUC_1598</name>
</gene>
<name>A0A6G5QI37_9BACT</name>
<dbReference type="CDD" id="cd00761">
    <property type="entry name" value="Glyco_tranf_GTA_type"/>
    <property type="match status" value="1"/>
</dbReference>
<keyword evidence="2" id="KW-0808">Transferase</keyword>
<keyword evidence="3" id="KW-1185">Reference proteome</keyword>
<feature type="domain" description="Glycosyltransferase 2-like" evidence="1">
    <location>
        <begin position="6"/>
        <end position="130"/>
    </location>
</feature>
<proteinExistence type="predicted"/>
<dbReference type="InterPro" id="IPR029044">
    <property type="entry name" value="Nucleotide-diphossugar_trans"/>
</dbReference>
<dbReference type="AlphaFoldDB" id="A0A6G5QI37"/>
<dbReference type="RefSeq" id="WP_034969595.1">
    <property type="nucleotide sequence ID" value="NZ_CP012542.1"/>
</dbReference>
<accession>A0A6G5QI37</accession>
<dbReference type="PANTHER" id="PTHR22916:SF3">
    <property type="entry name" value="UDP-GLCNAC:BETAGAL BETA-1,3-N-ACETYLGLUCOSAMINYLTRANSFERASE-LIKE PROTEIN 1"/>
    <property type="match status" value="1"/>
</dbReference>
<evidence type="ECO:0000259" key="1">
    <source>
        <dbReference type="Pfam" id="PF00535"/>
    </source>
</evidence>
<reference evidence="2 3" key="1">
    <citation type="submission" date="2016-07" db="EMBL/GenBank/DDBJ databases">
        <title>Comparative genomics of the Campylobacter concisus group.</title>
        <authorList>
            <person name="Miller W.G."/>
            <person name="Yee E."/>
            <person name="Chapman M.H."/>
            <person name="Huynh S."/>
            <person name="Bono J.L."/>
            <person name="On S.L.W."/>
            <person name="StLeger J."/>
            <person name="Foster G."/>
            <person name="Parker C.T."/>
        </authorList>
    </citation>
    <scope>NUCLEOTIDE SEQUENCE [LARGE SCALE GENOMIC DNA]</scope>
    <source>
        <strain evidence="2 3">CCUG 21559</strain>
    </source>
</reference>
<dbReference type="Gene3D" id="3.90.550.10">
    <property type="entry name" value="Spore Coat Polysaccharide Biosynthesis Protein SpsA, Chain A"/>
    <property type="match status" value="1"/>
</dbReference>
<protein>
    <submittedName>
        <fullName evidence="2">Glycosyltransferase, family 2</fullName>
    </submittedName>
</protein>
<evidence type="ECO:0000313" key="3">
    <source>
        <dbReference type="Proteomes" id="UP000503264"/>
    </source>
</evidence>
<dbReference type="SUPFAM" id="SSF53448">
    <property type="entry name" value="Nucleotide-diphospho-sugar transferases"/>
    <property type="match status" value="1"/>
</dbReference>
<dbReference type="Proteomes" id="UP000503264">
    <property type="component" value="Chromosome"/>
</dbReference>
<sequence>MSDLVSIIMPSYNSQGFIKDAIASVVNQTYINWELIIVDDNSLNQNEIEQIASSFNDKRIIFIKNSLRGGAAKARNIATKVAKGRYIAFLDSDDIFKPNKLKVQVEFLVKFNLAFTYSSYDLIDTQGKKIGEFKTNLEITHNDLLKTCSIGCSSVIYDTNKLGKIFMQNFKNREDYVTWLEITKTLKIVKGIEQPLLDYRIYKNQTSSNKLKMAKYQWKVYRNHENLGLLKSIYYFLHYTVNGLLKYKIKR</sequence>
<dbReference type="PANTHER" id="PTHR22916">
    <property type="entry name" value="GLYCOSYLTRANSFERASE"/>
    <property type="match status" value="1"/>
</dbReference>
<organism evidence="2 3">
    <name type="scientific">Campylobacter mucosalis CCUG 21559</name>
    <dbReference type="NCBI Taxonomy" id="1032067"/>
    <lineage>
        <taxon>Bacteria</taxon>
        <taxon>Pseudomonadati</taxon>
        <taxon>Campylobacterota</taxon>
        <taxon>Epsilonproteobacteria</taxon>
        <taxon>Campylobacterales</taxon>
        <taxon>Campylobacteraceae</taxon>
        <taxon>Campylobacter</taxon>
    </lineage>
</organism>